<dbReference type="AlphaFoldDB" id="A0A8J3URX2"/>
<gene>
    <name evidence="2" type="ORF">Psi02_72380</name>
</gene>
<name>A0A8J3URX2_9ACTN</name>
<evidence type="ECO:0000256" key="1">
    <source>
        <dbReference type="SAM" id="MobiDB-lite"/>
    </source>
</evidence>
<keyword evidence="3" id="KW-1185">Reference proteome</keyword>
<evidence type="ECO:0000313" key="2">
    <source>
        <dbReference type="EMBL" id="GII50814.1"/>
    </source>
</evidence>
<proteinExistence type="predicted"/>
<comment type="caution">
    <text evidence="2">The sequence shown here is derived from an EMBL/GenBank/DDBJ whole genome shotgun (WGS) entry which is preliminary data.</text>
</comment>
<protein>
    <submittedName>
        <fullName evidence="2">Uncharacterized protein</fullName>
    </submittedName>
</protein>
<accession>A0A8J3URX2</accession>
<feature type="region of interest" description="Disordered" evidence="1">
    <location>
        <begin position="1"/>
        <end position="22"/>
    </location>
</feature>
<organism evidence="2 3">
    <name type="scientific">Planotetraspora silvatica</name>
    <dbReference type="NCBI Taxonomy" id="234614"/>
    <lineage>
        <taxon>Bacteria</taxon>
        <taxon>Bacillati</taxon>
        <taxon>Actinomycetota</taxon>
        <taxon>Actinomycetes</taxon>
        <taxon>Streptosporangiales</taxon>
        <taxon>Streptosporangiaceae</taxon>
        <taxon>Planotetraspora</taxon>
    </lineage>
</organism>
<dbReference type="Proteomes" id="UP000644610">
    <property type="component" value="Unassembled WGS sequence"/>
</dbReference>
<sequence>MLMHRAGIKGLPGNHRRRPIPQVPTATDMVDRLFARGGPNQLWVTDFWTHWPVKSTPRAASGTSPASWTASNPTAHLRSWVGPAWSTRPAGAPANRYAPAQSIT</sequence>
<evidence type="ECO:0000313" key="3">
    <source>
        <dbReference type="Proteomes" id="UP000644610"/>
    </source>
</evidence>
<reference evidence="2" key="1">
    <citation type="submission" date="2021-01" db="EMBL/GenBank/DDBJ databases">
        <title>Whole genome shotgun sequence of Planotetraspora silvatica NBRC 100141.</title>
        <authorList>
            <person name="Komaki H."/>
            <person name="Tamura T."/>
        </authorList>
    </citation>
    <scope>NUCLEOTIDE SEQUENCE</scope>
    <source>
        <strain evidence="2">NBRC 100141</strain>
    </source>
</reference>
<dbReference type="EMBL" id="BOOQ01000056">
    <property type="protein sequence ID" value="GII50814.1"/>
    <property type="molecule type" value="Genomic_DNA"/>
</dbReference>
<feature type="region of interest" description="Disordered" evidence="1">
    <location>
        <begin position="83"/>
        <end position="104"/>
    </location>
</feature>